<accession>A0A151N1K9</accession>
<organism evidence="1 2">
    <name type="scientific">Alligator mississippiensis</name>
    <name type="common">American alligator</name>
    <dbReference type="NCBI Taxonomy" id="8496"/>
    <lineage>
        <taxon>Eukaryota</taxon>
        <taxon>Metazoa</taxon>
        <taxon>Chordata</taxon>
        <taxon>Craniata</taxon>
        <taxon>Vertebrata</taxon>
        <taxon>Euteleostomi</taxon>
        <taxon>Archelosauria</taxon>
        <taxon>Archosauria</taxon>
        <taxon>Crocodylia</taxon>
        <taxon>Alligatoridae</taxon>
        <taxon>Alligatorinae</taxon>
        <taxon>Alligator</taxon>
    </lineage>
</organism>
<proteinExistence type="predicted"/>
<protein>
    <submittedName>
        <fullName evidence="1">Uncharacterized protein</fullName>
    </submittedName>
</protein>
<comment type="caution">
    <text evidence="1">The sequence shown here is derived from an EMBL/GenBank/DDBJ whole genome shotgun (WGS) entry which is preliminary data.</text>
</comment>
<dbReference type="AlphaFoldDB" id="A0A151N1K9"/>
<dbReference type="EMBL" id="AKHW03004154">
    <property type="protein sequence ID" value="KYO30539.1"/>
    <property type="molecule type" value="Genomic_DNA"/>
</dbReference>
<keyword evidence="2" id="KW-1185">Reference proteome</keyword>
<sequence>MLMAMLFFARENHSRRTCSCLFLQLGLCTSQQLSKWNQVTEYYWTSSSISETEAWKTTTKGKGPCK</sequence>
<evidence type="ECO:0000313" key="2">
    <source>
        <dbReference type="Proteomes" id="UP000050525"/>
    </source>
</evidence>
<evidence type="ECO:0000313" key="1">
    <source>
        <dbReference type="EMBL" id="KYO30539.1"/>
    </source>
</evidence>
<reference evidence="1 2" key="1">
    <citation type="journal article" date="2012" name="Genome Biol.">
        <title>Sequencing three crocodilian genomes to illuminate the evolution of archosaurs and amniotes.</title>
        <authorList>
            <person name="St John J.A."/>
            <person name="Braun E.L."/>
            <person name="Isberg S.R."/>
            <person name="Miles L.G."/>
            <person name="Chong A.Y."/>
            <person name="Gongora J."/>
            <person name="Dalzell P."/>
            <person name="Moran C."/>
            <person name="Bed'hom B."/>
            <person name="Abzhanov A."/>
            <person name="Burgess S.C."/>
            <person name="Cooksey A.M."/>
            <person name="Castoe T.A."/>
            <person name="Crawford N.G."/>
            <person name="Densmore L.D."/>
            <person name="Drew J.C."/>
            <person name="Edwards S.V."/>
            <person name="Faircloth B.C."/>
            <person name="Fujita M.K."/>
            <person name="Greenwold M.J."/>
            <person name="Hoffmann F.G."/>
            <person name="Howard J.M."/>
            <person name="Iguchi T."/>
            <person name="Janes D.E."/>
            <person name="Khan S.Y."/>
            <person name="Kohno S."/>
            <person name="de Koning A.J."/>
            <person name="Lance S.L."/>
            <person name="McCarthy F.M."/>
            <person name="McCormack J.E."/>
            <person name="Merchant M.E."/>
            <person name="Peterson D.G."/>
            <person name="Pollock D.D."/>
            <person name="Pourmand N."/>
            <person name="Raney B.J."/>
            <person name="Roessler K.A."/>
            <person name="Sanford J.R."/>
            <person name="Sawyer R.H."/>
            <person name="Schmidt C.J."/>
            <person name="Triplett E.W."/>
            <person name="Tuberville T.D."/>
            <person name="Venegas-Anaya M."/>
            <person name="Howard J.T."/>
            <person name="Jarvis E.D."/>
            <person name="Guillette L.J.Jr."/>
            <person name="Glenn T.C."/>
            <person name="Green R.E."/>
            <person name="Ray D.A."/>
        </authorList>
    </citation>
    <scope>NUCLEOTIDE SEQUENCE [LARGE SCALE GENOMIC DNA]</scope>
    <source>
        <strain evidence="1">KSC_2009_1</strain>
    </source>
</reference>
<gene>
    <name evidence="1" type="ORF">Y1Q_0008191</name>
</gene>
<name>A0A151N1K9_ALLMI</name>
<dbReference type="Proteomes" id="UP000050525">
    <property type="component" value="Unassembled WGS sequence"/>
</dbReference>